<dbReference type="InterPro" id="IPR011009">
    <property type="entry name" value="Kinase-like_dom_sf"/>
</dbReference>
<evidence type="ECO:0000256" key="5">
    <source>
        <dbReference type="SAM" id="MobiDB-lite"/>
    </source>
</evidence>
<keyword evidence="3 7" id="KW-0418">Kinase</keyword>
<dbReference type="InterPro" id="IPR000719">
    <property type="entry name" value="Prot_kinase_dom"/>
</dbReference>
<dbReference type="PROSITE" id="PS50011">
    <property type="entry name" value="PROTEIN_KINASE_DOM"/>
    <property type="match status" value="1"/>
</dbReference>
<evidence type="ECO:0000259" key="6">
    <source>
        <dbReference type="PROSITE" id="PS50011"/>
    </source>
</evidence>
<dbReference type="Gene3D" id="1.10.510.10">
    <property type="entry name" value="Transferase(Phosphotransferase) domain 1"/>
    <property type="match status" value="1"/>
</dbReference>
<keyword evidence="2" id="KW-0547">Nucleotide-binding</keyword>
<evidence type="ECO:0000256" key="1">
    <source>
        <dbReference type="ARBA" id="ARBA00022679"/>
    </source>
</evidence>
<dbReference type="SUPFAM" id="SSF56112">
    <property type="entry name" value="Protein kinase-like (PK-like)"/>
    <property type="match status" value="1"/>
</dbReference>
<feature type="domain" description="Protein kinase" evidence="6">
    <location>
        <begin position="13"/>
        <end position="288"/>
    </location>
</feature>
<dbReference type="CDD" id="cd14014">
    <property type="entry name" value="STKc_PknB_like"/>
    <property type="match status" value="1"/>
</dbReference>
<evidence type="ECO:0000313" key="7">
    <source>
        <dbReference type="EMBL" id="WXA90884.1"/>
    </source>
</evidence>
<dbReference type="InterPro" id="IPR008266">
    <property type="entry name" value="Tyr_kinase_AS"/>
</dbReference>
<accession>A0ABZ2JWN7</accession>
<feature type="region of interest" description="Disordered" evidence="5">
    <location>
        <begin position="348"/>
        <end position="367"/>
    </location>
</feature>
<dbReference type="PROSITE" id="PS00109">
    <property type="entry name" value="PROTEIN_KINASE_TYR"/>
    <property type="match status" value="1"/>
</dbReference>
<organism evidence="7 8">
    <name type="scientific">Pendulispora brunnea</name>
    <dbReference type="NCBI Taxonomy" id="2905690"/>
    <lineage>
        <taxon>Bacteria</taxon>
        <taxon>Pseudomonadati</taxon>
        <taxon>Myxococcota</taxon>
        <taxon>Myxococcia</taxon>
        <taxon>Myxococcales</taxon>
        <taxon>Sorangiineae</taxon>
        <taxon>Pendulisporaceae</taxon>
        <taxon>Pendulispora</taxon>
    </lineage>
</organism>
<keyword evidence="8" id="KW-1185">Reference proteome</keyword>
<sequence>MSSVWLPTVAGKYRLIFELGRGGMADLMLAVVQGPGGFNKLQVLKLLRPELAAEAEFCTMFLDEARLSARINHPNVAQTNEVGFDGERYFIAMEYLEGQSLDELTRRARAKHGNVPLSVTLRALADACAGLHFAHELKDFDGTPLNVIHRDVSPQNIFVTYDGITKLLDFGIAKAADSNIRTQVGTIKGKIAYMAPEQLLAVAPIDRRADIFAVGAILWRTITGKRMWAGANEMEILQSLANHKIPEPVALPGIPQALLVVCKKAIEPNPDDRYQTALELKEAIESVLASQQGGAYSDVSRFISELFVERRKEIALAIEARLSAPETSHVSGVPVLAPQSVSRIGSMVGTSATLSRTPERDSGAPDSIRVEVSGITPERKGRRWGVAATLALAVIGGGAAFVLRPNAVSTVPTTAARSMESAPPAAAVPPPTATNSAPAAKVETELLLDVAPSHAEVLIDDVRVFGKPARGVFPRDGQLHTIVAKADGYVPNVQQVAFDTSNIHLEISLEKERRPVAPPPAPAARPPVGKARPPAPSAPRPSGAPANGPAAPAASNSPEAPAPSSKPRGRVDPLDPGDPWEK</sequence>
<keyword evidence="7" id="KW-0723">Serine/threonine-protein kinase</keyword>
<feature type="compositionally biased region" description="Low complexity" evidence="5">
    <location>
        <begin position="540"/>
        <end position="565"/>
    </location>
</feature>
<evidence type="ECO:0000256" key="3">
    <source>
        <dbReference type="ARBA" id="ARBA00022777"/>
    </source>
</evidence>
<feature type="region of interest" description="Disordered" evidence="5">
    <location>
        <begin position="511"/>
        <end position="582"/>
    </location>
</feature>
<dbReference type="Proteomes" id="UP001379533">
    <property type="component" value="Chromosome"/>
</dbReference>
<evidence type="ECO:0000256" key="4">
    <source>
        <dbReference type="ARBA" id="ARBA00022840"/>
    </source>
</evidence>
<gene>
    <name evidence="7" type="ORF">LZC95_31070</name>
</gene>
<feature type="compositionally biased region" description="Basic and acidic residues" evidence="5">
    <location>
        <begin position="569"/>
        <end position="582"/>
    </location>
</feature>
<dbReference type="Pfam" id="PF00069">
    <property type="entry name" value="Pkinase"/>
    <property type="match status" value="1"/>
</dbReference>
<evidence type="ECO:0000313" key="8">
    <source>
        <dbReference type="Proteomes" id="UP001379533"/>
    </source>
</evidence>
<keyword evidence="1" id="KW-0808">Transferase</keyword>
<dbReference type="RefSeq" id="WP_394841504.1">
    <property type="nucleotide sequence ID" value="NZ_CP089982.1"/>
</dbReference>
<dbReference type="Gene3D" id="3.30.200.20">
    <property type="entry name" value="Phosphorylase Kinase, domain 1"/>
    <property type="match status" value="1"/>
</dbReference>
<dbReference type="GO" id="GO:0004674">
    <property type="term" value="F:protein serine/threonine kinase activity"/>
    <property type="evidence" value="ECO:0007669"/>
    <property type="project" value="UniProtKB-KW"/>
</dbReference>
<reference evidence="7 8" key="1">
    <citation type="submission" date="2021-12" db="EMBL/GenBank/DDBJ databases">
        <title>Discovery of the Pendulisporaceae a myxobacterial family with distinct sporulation behavior and unique specialized metabolism.</title>
        <authorList>
            <person name="Garcia R."/>
            <person name="Popoff A."/>
            <person name="Bader C.D."/>
            <person name="Loehr J."/>
            <person name="Walesch S."/>
            <person name="Walt C."/>
            <person name="Boldt J."/>
            <person name="Bunk B."/>
            <person name="Haeckl F.J.F.P.J."/>
            <person name="Gunesch A.P."/>
            <person name="Birkelbach J."/>
            <person name="Nuebel U."/>
            <person name="Pietschmann T."/>
            <person name="Bach T."/>
            <person name="Mueller R."/>
        </authorList>
    </citation>
    <scope>NUCLEOTIDE SEQUENCE [LARGE SCALE GENOMIC DNA]</scope>
    <source>
        <strain evidence="7 8">MSr12523</strain>
    </source>
</reference>
<evidence type="ECO:0000256" key="2">
    <source>
        <dbReference type="ARBA" id="ARBA00022741"/>
    </source>
</evidence>
<protein>
    <submittedName>
        <fullName evidence="7">Serine/threonine protein kinase</fullName>
    </submittedName>
</protein>
<dbReference type="EMBL" id="CP089982">
    <property type="protein sequence ID" value="WXA90884.1"/>
    <property type="molecule type" value="Genomic_DNA"/>
</dbReference>
<keyword evidence="4" id="KW-0067">ATP-binding</keyword>
<dbReference type="PANTHER" id="PTHR43289:SF6">
    <property type="entry name" value="SERINE_THREONINE-PROTEIN KINASE NEKL-3"/>
    <property type="match status" value="1"/>
</dbReference>
<proteinExistence type="predicted"/>
<name>A0ABZ2JWN7_9BACT</name>
<feature type="compositionally biased region" description="Pro residues" evidence="5">
    <location>
        <begin position="516"/>
        <end position="525"/>
    </location>
</feature>
<dbReference type="PANTHER" id="PTHR43289">
    <property type="entry name" value="MITOGEN-ACTIVATED PROTEIN KINASE KINASE KINASE 20-RELATED"/>
    <property type="match status" value="1"/>
</dbReference>